<dbReference type="InterPro" id="IPR015422">
    <property type="entry name" value="PyrdxlP-dep_Trfase_small"/>
</dbReference>
<accession>A0ABV2KSV7</accession>
<dbReference type="Pfam" id="PF00266">
    <property type="entry name" value="Aminotran_5"/>
    <property type="match status" value="1"/>
</dbReference>
<dbReference type="EC" id="2.8.1.7" evidence="4"/>
<proteinExistence type="predicted"/>
<gene>
    <name evidence="4" type="ORF">ABID56_000735</name>
</gene>
<dbReference type="PIRSF" id="PIRSF005572">
    <property type="entry name" value="NifS"/>
    <property type="match status" value="1"/>
</dbReference>
<comment type="caution">
    <text evidence="4">The sequence shown here is derived from an EMBL/GenBank/DDBJ whole genome shotgun (WGS) entry which is preliminary data.</text>
</comment>
<protein>
    <submittedName>
        <fullName evidence="4">Cysteine desulfurase</fullName>
        <ecNumber evidence="4">2.8.1.7</ecNumber>
    </submittedName>
</protein>
<dbReference type="PANTHER" id="PTHR11601">
    <property type="entry name" value="CYSTEINE DESULFURYLASE FAMILY MEMBER"/>
    <property type="match status" value="1"/>
</dbReference>
<reference evidence="4 5" key="1">
    <citation type="submission" date="2024-06" db="EMBL/GenBank/DDBJ databases">
        <title>Genomic Encyclopedia of Type Strains, Phase IV (KMG-IV): sequencing the most valuable type-strain genomes for metagenomic binning, comparative biology and taxonomic classification.</title>
        <authorList>
            <person name="Goeker M."/>
        </authorList>
    </citation>
    <scope>NUCLEOTIDE SEQUENCE [LARGE SCALE GENOMIC DNA]</scope>
    <source>
        <strain evidence="4 5">DSM 23520</strain>
    </source>
</reference>
<keyword evidence="4" id="KW-0808">Transferase</keyword>
<comment type="cofactor">
    <cofactor evidence="1">
        <name>pyridoxal 5'-phosphate</name>
        <dbReference type="ChEBI" id="CHEBI:597326"/>
    </cofactor>
</comment>
<evidence type="ECO:0000256" key="1">
    <source>
        <dbReference type="ARBA" id="ARBA00001933"/>
    </source>
</evidence>
<dbReference type="SUPFAM" id="SSF53383">
    <property type="entry name" value="PLP-dependent transferases"/>
    <property type="match status" value="1"/>
</dbReference>
<evidence type="ECO:0000256" key="2">
    <source>
        <dbReference type="ARBA" id="ARBA00022898"/>
    </source>
</evidence>
<evidence type="ECO:0000313" key="5">
    <source>
        <dbReference type="Proteomes" id="UP001549167"/>
    </source>
</evidence>
<dbReference type="GO" id="GO:0031071">
    <property type="term" value="F:cysteine desulfurase activity"/>
    <property type="evidence" value="ECO:0007669"/>
    <property type="project" value="UniProtKB-EC"/>
</dbReference>
<name>A0ABV2KSV7_9BACI</name>
<sequence>MMIYLDNSATTKPYNDVVETFQKVTTQYFANPSSIHTLGGDVEALLTKSKEQVASLLQVKPHEVVYTSGGTESNNLAIKGVAYYYQQRGRHIITTSIEHPSVLETCRYLEQEGFDVTYLPVDSRGKISLHDLHGALRDDTILVSIMHVNNETGSIQPIEAVANMLADYPKVVFHVDHVQGFGKISLPYNHNHLDLITISGHKIHGLKGSGCLIKKEHVGLTPLQHGGAQERNVRPGTENVANAVALSKAMRLAKQSEHRYHELESLRRTLISELSEYKHVHINSPDDGAYHIVNLSVKHFKPEVLIHALSEEGIIVSTKSACSSKENDVSHVLVACGLDDNQAGTAIRISMSIDQTEQEIRSCLNAFHHVIEKYEKIMG</sequence>
<keyword evidence="5" id="KW-1185">Reference proteome</keyword>
<dbReference type="RefSeq" id="WP_354219267.1">
    <property type="nucleotide sequence ID" value="NZ_JBEPMX010000002.1"/>
</dbReference>
<dbReference type="Gene3D" id="1.10.260.50">
    <property type="match status" value="1"/>
</dbReference>
<dbReference type="InterPro" id="IPR000192">
    <property type="entry name" value="Aminotrans_V_dom"/>
</dbReference>
<dbReference type="Proteomes" id="UP001549167">
    <property type="component" value="Unassembled WGS sequence"/>
</dbReference>
<dbReference type="EMBL" id="JBEPMX010000002">
    <property type="protein sequence ID" value="MET3682654.1"/>
    <property type="molecule type" value="Genomic_DNA"/>
</dbReference>
<dbReference type="InterPro" id="IPR015421">
    <property type="entry name" value="PyrdxlP-dep_Trfase_major"/>
</dbReference>
<dbReference type="Gene3D" id="3.40.640.10">
    <property type="entry name" value="Type I PLP-dependent aspartate aminotransferase-like (Major domain)"/>
    <property type="match status" value="1"/>
</dbReference>
<dbReference type="InterPro" id="IPR015424">
    <property type="entry name" value="PyrdxlP-dep_Trfase"/>
</dbReference>
<evidence type="ECO:0000259" key="3">
    <source>
        <dbReference type="Pfam" id="PF00266"/>
    </source>
</evidence>
<feature type="domain" description="Aminotransferase class V" evidence="3">
    <location>
        <begin position="3"/>
        <end position="360"/>
    </location>
</feature>
<keyword evidence="2" id="KW-0663">Pyridoxal phosphate</keyword>
<evidence type="ECO:0000313" key="4">
    <source>
        <dbReference type="EMBL" id="MET3682654.1"/>
    </source>
</evidence>
<dbReference type="InterPro" id="IPR016454">
    <property type="entry name" value="Cysteine_dSase"/>
</dbReference>
<organism evidence="4 5">
    <name type="scientific">Alkalibacillus flavidus</name>
    <dbReference type="NCBI Taxonomy" id="546021"/>
    <lineage>
        <taxon>Bacteria</taxon>
        <taxon>Bacillati</taxon>
        <taxon>Bacillota</taxon>
        <taxon>Bacilli</taxon>
        <taxon>Bacillales</taxon>
        <taxon>Bacillaceae</taxon>
        <taxon>Alkalibacillus</taxon>
    </lineage>
</organism>
<dbReference type="Gene3D" id="3.90.1150.10">
    <property type="entry name" value="Aspartate Aminotransferase, domain 1"/>
    <property type="match status" value="1"/>
</dbReference>
<dbReference type="PANTHER" id="PTHR11601:SF50">
    <property type="entry name" value="CYSTEINE DESULFURASE ISCS 2-RELATED"/>
    <property type="match status" value="1"/>
</dbReference>